<dbReference type="AlphaFoldDB" id="A0A6A3CSF3"/>
<dbReference type="PANTHER" id="PTHR33098:SF71">
    <property type="entry name" value="HYDROXYPROLINE-RICH GLYCOPROTEIN FAMILY PROTEIN"/>
    <property type="match status" value="1"/>
</dbReference>
<dbReference type="Proteomes" id="UP000436088">
    <property type="component" value="Unassembled WGS sequence"/>
</dbReference>
<keyword evidence="2" id="KW-0472">Membrane</keyword>
<reference evidence="3" key="1">
    <citation type="submission" date="2019-09" db="EMBL/GenBank/DDBJ databases">
        <title>Draft genome information of white flower Hibiscus syriacus.</title>
        <authorList>
            <person name="Kim Y.-M."/>
        </authorList>
    </citation>
    <scope>NUCLEOTIDE SEQUENCE [LARGE SCALE GENOMIC DNA]</scope>
    <source>
        <strain evidence="3">YM2019G1</strain>
    </source>
</reference>
<keyword evidence="2" id="KW-0812">Transmembrane</keyword>
<sequence length="491" mass="55604">MEITGVPPPSWQQSTTRRRQPPSPISFTPSILILLPITALLVSLSAVPHFLSTVTHILRPVGAKKNWDSLNVVLVSFAILCGVFARRNDDKYINRNDDDNNNNNNNEIDRPSHIVSQQWFEYSERLMSAPDTRVTTLKRSSRSYPNLRQDVSKNDNEDRTCRSDFEECEINIIPVNTFVSPPLSAPSPPPASRPKPSRTYQNDGGENVMDKKDQADRFKQIKSSQPVILPLPPPLFEMGNIAKLPALNQSNLSKRWRENVMDKKIKLIDSSKSSLHSPKRKKLKDHNHQQESPCIRHTSHPLIILLYLLHHHRGFHLRSFKNTISSESAAKSTFSISTRLSKQNTEIPPPPTLPQVLVSTKRLSNQNNQTPPPEPSRRRATTDSLMPPSTKNVNTNYCEEKMSIGGQFPLIPMPPPLPFKMPEFENTDIDVSSGKDDVVTDSMMDDPDVNAKAETFIARLKDGWKLEKINSMKDKLNHTSSEIQQLQLMNK</sequence>
<name>A0A6A3CSF3_HIBSY</name>
<evidence type="ECO:0000256" key="1">
    <source>
        <dbReference type="SAM" id="MobiDB-lite"/>
    </source>
</evidence>
<evidence type="ECO:0000256" key="2">
    <source>
        <dbReference type="SAM" id="Phobius"/>
    </source>
</evidence>
<feature type="region of interest" description="Disordered" evidence="1">
    <location>
        <begin position="1"/>
        <end position="23"/>
    </location>
</feature>
<dbReference type="EMBL" id="VEPZ02000196">
    <property type="protein sequence ID" value="KAE8731394.1"/>
    <property type="molecule type" value="Genomic_DNA"/>
</dbReference>
<proteinExistence type="predicted"/>
<feature type="region of interest" description="Disordered" evidence="1">
    <location>
        <begin position="179"/>
        <end position="209"/>
    </location>
</feature>
<dbReference type="PANTHER" id="PTHR33098">
    <property type="entry name" value="COTTON FIBER (DUF761)"/>
    <property type="match status" value="1"/>
</dbReference>
<comment type="caution">
    <text evidence="3">The sequence shown here is derived from an EMBL/GenBank/DDBJ whole genome shotgun (WGS) entry which is preliminary data.</text>
</comment>
<feature type="compositionally biased region" description="Polar residues" evidence="1">
    <location>
        <begin position="382"/>
        <end position="393"/>
    </location>
</feature>
<gene>
    <name evidence="3" type="ORF">F3Y22_tig00002840pilonHSYRG01219</name>
</gene>
<feature type="compositionally biased region" description="Basic and acidic residues" evidence="1">
    <location>
        <begin position="150"/>
        <end position="159"/>
    </location>
</feature>
<evidence type="ECO:0000313" key="3">
    <source>
        <dbReference type="EMBL" id="KAE8731394.1"/>
    </source>
</evidence>
<feature type="compositionally biased region" description="Polar residues" evidence="1">
    <location>
        <begin position="133"/>
        <end position="146"/>
    </location>
</feature>
<feature type="compositionally biased region" description="Pro residues" evidence="1">
    <location>
        <begin position="1"/>
        <end position="10"/>
    </location>
</feature>
<organism evidence="3 4">
    <name type="scientific">Hibiscus syriacus</name>
    <name type="common">Rose of Sharon</name>
    <dbReference type="NCBI Taxonomy" id="106335"/>
    <lineage>
        <taxon>Eukaryota</taxon>
        <taxon>Viridiplantae</taxon>
        <taxon>Streptophyta</taxon>
        <taxon>Embryophyta</taxon>
        <taxon>Tracheophyta</taxon>
        <taxon>Spermatophyta</taxon>
        <taxon>Magnoliopsida</taxon>
        <taxon>eudicotyledons</taxon>
        <taxon>Gunneridae</taxon>
        <taxon>Pentapetalae</taxon>
        <taxon>rosids</taxon>
        <taxon>malvids</taxon>
        <taxon>Malvales</taxon>
        <taxon>Malvaceae</taxon>
        <taxon>Malvoideae</taxon>
        <taxon>Hibiscus</taxon>
    </lineage>
</organism>
<feature type="compositionally biased region" description="Pro residues" evidence="1">
    <location>
        <begin position="183"/>
        <end position="193"/>
    </location>
</feature>
<feature type="transmembrane region" description="Helical" evidence="2">
    <location>
        <begin position="67"/>
        <end position="85"/>
    </location>
</feature>
<feature type="region of interest" description="Disordered" evidence="1">
    <location>
        <begin position="363"/>
        <end position="393"/>
    </location>
</feature>
<keyword evidence="2" id="KW-1133">Transmembrane helix</keyword>
<feature type="transmembrane region" description="Helical" evidence="2">
    <location>
        <begin position="27"/>
        <end position="47"/>
    </location>
</feature>
<feature type="region of interest" description="Disordered" evidence="1">
    <location>
        <begin position="133"/>
        <end position="159"/>
    </location>
</feature>
<protein>
    <submittedName>
        <fullName evidence="3">Uncharacterized protein</fullName>
    </submittedName>
</protein>
<evidence type="ECO:0000313" key="4">
    <source>
        <dbReference type="Proteomes" id="UP000436088"/>
    </source>
</evidence>
<keyword evidence="4" id="KW-1185">Reference proteome</keyword>
<accession>A0A6A3CSF3</accession>
<feature type="region of interest" description="Disordered" evidence="1">
    <location>
        <begin position="270"/>
        <end position="294"/>
    </location>
</feature>